<name>A0A7N5KCI8_AILME</name>
<evidence type="ECO:0000313" key="2">
    <source>
        <dbReference type="Proteomes" id="UP000008912"/>
    </source>
</evidence>
<dbReference type="Ensembl" id="ENSAMET00000044178.1">
    <property type="protein sequence ID" value="ENSAMEP00000036060.1"/>
    <property type="gene ID" value="ENSAMEG00000029879.1"/>
</dbReference>
<reference evidence="1" key="2">
    <citation type="submission" date="2025-08" db="UniProtKB">
        <authorList>
            <consortium name="Ensembl"/>
        </authorList>
    </citation>
    <scope>IDENTIFICATION</scope>
</reference>
<organism evidence="1 2">
    <name type="scientific">Ailuropoda melanoleuca</name>
    <name type="common">Giant panda</name>
    <dbReference type="NCBI Taxonomy" id="9646"/>
    <lineage>
        <taxon>Eukaryota</taxon>
        <taxon>Metazoa</taxon>
        <taxon>Chordata</taxon>
        <taxon>Craniata</taxon>
        <taxon>Vertebrata</taxon>
        <taxon>Euteleostomi</taxon>
        <taxon>Mammalia</taxon>
        <taxon>Eutheria</taxon>
        <taxon>Laurasiatheria</taxon>
        <taxon>Carnivora</taxon>
        <taxon>Caniformia</taxon>
        <taxon>Ursidae</taxon>
        <taxon>Ailuropoda</taxon>
    </lineage>
</organism>
<dbReference type="InParanoid" id="A0A7N5KCI8"/>
<reference evidence="1" key="3">
    <citation type="submission" date="2025-09" db="UniProtKB">
        <authorList>
            <consortium name="Ensembl"/>
        </authorList>
    </citation>
    <scope>IDENTIFICATION</scope>
</reference>
<protein>
    <submittedName>
        <fullName evidence="1">Uncharacterized protein</fullName>
    </submittedName>
</protein>
<reference evidence="1 2" key="1">
    <citation type="journal article" date="2010" name="Nature">
        <title>The sequence and de novo assembly of the giant panda genome.</title>
        <authorList>
            <person name="Li R."/>
            <person name="Fan W."/>
            <person name="Tian G."/>
            <person name="Zhu H."/>
            <person name="He L."/>
            <person name="Cai J."/>
            <person name="Huang Q."/>
            <person name="Cai Q."/>
            <person name="Li B."/>
            <person name="Bai Y."/>
            <person name="Zhang Z."/>
            <person name="Zhang Y."/>
            <person name="Wang W."/>
            <person name="Li J."/>
            <person name="Wei F."/>
            <person name="Li H."/>
            <person name="Jian M."/>
            <person name="Li J."/>
            <person name="Zhang Z."/>
            <person name="Nielsen R."/>
            <person name="Li D."/>
            <person name="Gu W."/>
            <person name="Yang Z."/>
            <person name="Xuan Z."/>
            <person name="Ryder O.A."/>
            <person name="Leung F.C."/>
            <person name="Zhou Y."/>
            <person name="Cao J."/>
            <person name="Sun X."/>
            <person name="Fu Y."/>
            <person name="Fang X."/>
            <person name="Guo X."/>
            <person name="Wang B."/>
            <person name="Hou R."/>
            <person name="Shen F."/>
            <person name="Mu B."/>
            <person name="Ni P."/>
            <person name="Lin R."/>
            <person name="Qian W."/>
            <person name="Wang G."/>
            <person name="Yu C."/>
            <person name="Nie W."/>
            <person name="Wang J."/>
            <person name="Wu Z."/>
            <person name="Liang H."/>
            <person name="Min J."/>
            <person name="Wu Q."/>
            <person name="Cheng S."/>
            <person name="Ruan J."/>
            <person name="Wang M."/>
            <person name="Shi Z."/>
            <person name="Wen M."/>
            <person name="Liu B."/>
            <person name="Ren X."/>
            <person name="Zheng H."/>
            <person name="Dong D."/>
            <person name="Cook K."/>
            <person name="Shan G."/>
            <person name="Zhang H."/>
            <person name="Kosiol C."/>
            <person name="Xie X."/>
            <person name="Lu Z."/>
            <person name="Zheng H."/>
            <person name="Li Y."/>
            <person name="Steiner C.C."/>
            <person name="Lam T.T."/>
            <person name="Lin S."/>
            <person name="Zhang Q."/>
            <person name="Li G."/>
            <person name="Tian J."/>
            <person name="Gong T."/>
            <person name="Liu H."/>
            <person name="Zhang D."/>
            <person name="Fang L."/>
            <person name="Ye C."/>
            <person name="Zhang J."/>
            <person name="Hu W."/>
            <person name="Xu A."/>
            <person name="Ren Y."/>
            <person name="Zhang G."/>
            <person name="Bruford M.W."/>
            <person name="Li Q."/>
            <person name="Ma L."/>
            <person name="Guo Y."/>
            <person name="An N."/>
            <person name="Hu Y."/>
            <person name="Zheng Y."/>
            <person name="Shi Y."/>
            <person name="Li Z."/>
            <person name="Liu Q."/>
            <person name="Chen Y."/>
            <person name="Zhao J."/>
            <person name="Qu N."/>
            <person name="Zhao S."/>
            <person name="Tian F."/>
            <person name="Wang X."/>
            <person name="Wang H."/>
            <person name="Xu L."/>
            <person name="Liu X."/>
            <person name="Vinar T."/>
            <person name="Wang Y."/>
            <person name="Lam T.W."/>
            <person name="Yiu S.M."/>
            <person name="Liu S."/>
            <person name="Zhang H."/>
            <person name="Li D."/>
            <person name="Huang Y."/>
            <person name="Wang X."/>
            <person name="Yang G."/>
            <person name="Jiang Z."/>
            <person name="Wang J."/>
            <person name="Qin N."/>
            <person name="Li L."/>
            <person name="Li J."/>
            <person name="Bolund L."/>
            <person name="Kristiansen K."/>
            <person name="Wong G.K."/>
            <person name="Olson M."/>
            <person name="Zhang X."/>
            <person name="Li S."/>
            <person name="Yang H."/>
            <person name="Wang J."/>
            <person name="Wang J."/>
        </authorList>
    </citation>
    <scope>NUCLEOTIDE SEQUENCE [LARGE SCALE GENOMIC DNA]</scope>
</reference>
<dbReference type="AlphaFoldDB" id="A0A7N5KCI8"/>
<accession>A0A7N5KCI8</accession>
<proteinExistence type="predicted"/>
<dbReference type="Proteomes" id="UP000008912">
    <property type="component" value="Unassembled WGS sequence"/>
</dbReference>
<evidence type="ECO:0000313" key="1">
    <source>
        <dbReference type="Ensembl" id="ENSAMEP00000036060.1"/>
    </source>
</evidence>
<keyword evidence="2" id="KW-1185">Reference proteome</keyword>
<sequence length="123" mass="13330">EGPNIISPALPRRELKPWEGGHLLRSHRGVGAEPGLELTSVRAKWRLEPGAPGIPSGTLSLYGCLPRGWQGGWSPGSRAGGLFHPPTFPSLPRRELELLGTWGREGFRGPWVGVARRCVQGPQ</sequence>